<name>V7B8E6_PHAVU</name>
<reference evidence="3" key="1">
    <citation type="journal article" date="2014" name="Nat. Genet.">
        <title>A reference genome for common bean and genome-wide analysis of dual domestications.</title>
        <authorList>
            <person name="Schmutz J."/>
            <person name="McClean P.E."/>
            <person name="Mamidi S."/>
            <person name="Wu G.A."/>
            <person name="Cannon S.B."/>
            <person name="Grimwood J."/>
            <person name="Jenkins J."/>
            <person name="Shu S."/>
            <person name="Song Q."/>
            <person name="Chavarro C."/>
            <person name="Torres-Torres M."/>
            <person name="Geffroy V."/>
            <person name="Moghaddam S.M."/>
            <person name="Gao D."/>
            <person name="Abernathy B."/>
            <person name="Barry K."/>
            <person name="Blair M."/>
            <person name="Brick M.A."/>
            <person name="Chovatia M."/>
            <person name="Gepts P."/>
            <person name="Goodstein D.M."/>
            <person name="Gonzales M."/>
            <person name="Hellsten U."/>
            <person name="Hyten D.L."/>
            <person name="Jia G."/>
            <person name="Kelly J.D."/>
            <person name="Kudrna D."/>
            <person name="Lee R."/>
            <person name="Richard M.M."/>
            <person name="Miklas P.N."/>
            <person name="Osorno J.M."/>
            <person name="Rodrigues J."/>
            <person name="Thareau V."/>
            <person name="Urrea C.A."/>
            <person name="Wang M."/>
            <person name="Yu Y."/>
            <person name="Zhang M."/>
            <person name="Wing R.A."/>
            <person name="Cregan P.B."/>
            <person name="Rokhsar D.S."/>
            <person name="Jackson S.A."/>
        </authorList>
    </citation>
    <scope>NUCLEOTIDE SEQUENCE [LARGE SCALE GENOMIC DNA]</scope>
    <source>
        <strain evidence="3">cv. G19833</strain>
    </source>
</reference>
<sequence>MTLHEKILSGKGEKSSDRKMRGVPVSIMMEDSGKLNLLMRRYFMHLASLMHPLSSCLENRYEMPTMTAFLLPWGLGGGPDGAWL</sequence>
<dbReference type="EMBL" id="CM002295">
    <property type="protein sequence ID" value="ESW12741.1"/>
    <property type="molecule type" value="Genomic_DNA"/>
</dbReference>
<evidence type="ECO:0000313" key="2">
    <source>
        <dbReference type="EMBL" id="ESW12741.1"/>
    </source>
</evidence>
<proteinExistence type="predicted"/>
<feature type="region of interest" description="Disordered" evidence="1">
    <location>
        <begin position="1"/>
        <end position="20"/>
    </location>
</feature>
<organism evidence="2 3">
    <name type="scientific">Phaseolus vulgaris</name>
    <name type="common">Kidney bean</name>
    <name type="synonym">French bean</name>
    <dbReference type="NCBI Taxonomy" id="3885"/>
    <lineage>
        <taxon>Eukaryota</taxon>
        <taxon>Viridiplantae</taxon>
        <taxon>Streptophyta</taxon>
        <taxon>Embryophyta</taxon>
        <taxon>Tracheophyta</taxon>
        <taxon>Spermatophyta</taxon>
        <taxon>Magnoliopsida</taxon>
        <taxon>eudicotyledons</taxon>
        <taxon>Gunneridae</taxon>
        <taxon>Pentapetalae</taxon>
        <taxon>rosids</taxon>
        <taxon>fabids</taxon>
        <taxon>Fabales</taxon>
        <taxon>Fabaceae</taxon>
        <taxon>Papilionoideae</taxon>
        <taxon>50 kb inversion clade</taxon>
        <taxon>NPAAA clade</taxon>
        <taxon>indigoferoid/millettioid clade</taxon>
        <taxon>Phaseoleae</taxon>
        <taxon>Phaseolus</taxon>
    </lineage>
</organism>
<keyword evidence="3" id="KW-1185">Reference proteome</keyword>
<accession>V7B8E6</accession>
<dbReference type="Proteomes" id="UP000000226">
    <property type="component" value="Chromosome 8"/>
</dbReference>
<evidence type="ECO:0000256" key="1">
    <source>
        <dbReference type="SAM" id="MobiDB-lite"/>
    </source>
</evidence>
<dbReference type="AlphaFoldDB" id="V7B8E6"/>
<protein>
    <submittedName>
        <fullName evidence="2">Uncharacterized protein</fullName>
    </submittedName>
</protein>
<gene>
    <name evidence="2" type="ORF">PHAVU_008G138400g</name>
</gene>
<evidence type="ECO:0000313" key="3">
    <source>
        <dbReference type="Proteomes" id="UP000000226"/>
    </source>
</evidence>
<dbReference type="Gramene" id="ESW12741">
    <property type="protein sequence ID" value="ESW12741"/>
    <property type="gene ID" value="PHAVU_008G138400g"/>
</dbReference>